<dbReference type="EMBL" id="KV441479">
    <property type="protein sequence ID" value="OAG20436.1"/>
    <property type="molecule type" value="Genomic_DNA"/>
</dbReference>
<reference evidence="1 2" key="1">
    <citation type="submission" date="2016-05" db="EMBL/GenBank/DDBJ databases">
        <title>Comparative analysis of secretome profiles of manganese(II)-oxidizing ascomycete fungi.</title>
        <authorList>
            <consortium name="DOE Joint Genome Institute"/>
            <person name="Zeiner C.A."/>
            <person name="Purvine S.O."/>
            <person name="Zink E.M."/>
            <person name="Wu S."/>
            <person name="Pasa-Tolic L."/>
            <person name="Chaput D.L."/>
            <person name="Haridas S."/>
            <person name="Grigoriev I.V."/>
            <person name="Santelli C.M."/>
            <person name="Hansel C.M."/>
        </authorList>
    </citation>
    <scope>NUCLEOTIDE SEQUENCE [LARGE SCALE GENOMIC DNA]</scope>
    <source>
        <strain evidence="1 2">SRC1lrK2f</strain>
    </source>
</reference>
<dbReference type="AlphaFoldDB" id="A0A177DLQ9"/>
<dbReference type="Proteomes" id="UP000077248">
    <property type="component" value="Unassembled WGS sequence"/>
</dbReference>
<keyword evidence="2" id="KW-1185">Reference proteome</keyword>
<name>A0A177DLQ9_ALTAL</name>
<sequence>MAASAVHPALTYGPSVNLYIPSTSAALSEYTRGYSQVLERNYVLIGARLSTLSRAIGARAANSSHCATFAFHCSGFPQVLGCTCSDLEKLIDACQRRVKWHHCCVHVCLHSQIIGAPHAIQGAWGTLLYLTLELLATVVLRPASSFLGMKYQFIFLLSQLALAPTSSRY</sequence>
<organism evidence="1 2">
    <name type="scientific">Alternaria alternata</name>
    <name type="common">Alternaria rot fungus</name>
    <name type="synonym">Torula alternata</name>
    <dbReference type="NCBI Taxonomy" id="5599"/>
    <lineage>
        <taxon>Eukaryota</taxon>
        <taxon>Fungi</taxon>
        <taxon>Dikarya</taxon>
        <taxon>Ascomycota</taxon>
        <taxon>Pezizomycotina</taxon>
        <taxon>Dothideomycetes</taxon>
        <taxon>Pleosporomycetidae</taxon>
        <taxon>Pleosporales</taxon>
        <taxon>Pleosporineae</taxon>
        <taxon>Pleosporaceae</taxon>
        <taxon>Alternaria</taxon>
        <taxon>Alternaria sect. Alternaria</taxon>
        <taxon>Alternaria alternata complex</taxon>
    </lineage>
</organism>
<dbReference type="RefSeq" id="XP_018385857.1">
    <property type="nucleotide sequence ID" value="XM_018530162.1"/>
</dbReference>
<protein>
    <submittedName>
        <fullName evidence="1">Uncharacterized protein</fullName>
    </submittedName>
</protein>
<dbReference type="KEGG" id="aalt:CC77DRAFT_127437"/>
<proteinExistence type="predicted"/>
<gene>
    <name evidence="1" type="ORF">CC77DRAFT_127437</name>
</gene>
<evidence type="ECO:0000313" key="2">
    <source>
        <dbReference type="Proteomes" id="UP000077248"/>
    </source>
</evidence>
<dbReference type="VEuPathDB" id="FungiDB:CC77DRAFT_127437"/>
<accession>A0A177DLQ9</accession>
<dbReference type="GeneID" id="29115756"/>
<evidence type="ECO:0000313" key="1">
    <source>
        <dbReference type="EMBL" id="OAG20436.1"/>
    </source>
</evidence>